<evidence type="ECO:0000313" key="4">
    <source>
        <dbReference type="Proteomes" id="UP000460272"/>
    </source>
</evidence>
<comment type="caution">
    <text evidence="3">The sequence shown here is derived from an EMBL/GenBank/DDBJ whole genome shotgun (WGS) entry which is preliminary data.</text>
</comment>
<name>A0A6P2BSY5_9ACTN</name>
<feature type="transmembrane region" description="Helical" evidence="2">
    <location>
        <begin position="77"/>
        <end position="103"/>
    </location>
</feature>
<keyword evidence="2" id="KW-0472">Membrane</keyword>
<organism evidence="3 4">
    <name type="scientific">Trebonia kvetii</name>
    <dbReference type="NCBI Taxonomy" id="2480626"/>
    <lineage>
        <taxon>Bacteria</taxon>
        <taxon>Bacillati</taxon>
        <taxon>Actinomycetota</taxon>
        <taxon>Actinomycetes</taxon>
        <taxon>Streptosporangiales</taxon>
        <taxon>Treboniaceae</taxon>
        <taxon>Trebonia</taxon>
    </lineage>
</organism>
<dbReference type="EMBL" id="RPFW01000006">
    <property type="protein sequence ID" value="TVZ01988.1"/>
    <property type="molecule type" value="Genomic_DNA"/>
</dbReference>
<keyword evidence="2" id="KW-0812">Transmembrane</keyword>
<proteinExistence type="predicted"/>
<dbReference type="Proteomes" id="UP000460272">
    <property type="component" value="Unassembled WGS sequence"/>
</dbReference>
<feature type="compositionally biased region" description="Pro residues" evidence="1">
    <location>
        <begin position="23"/>
        <end position="35"/>
    </location>
</feature>
<evidence type="ECO:0000256" key="1">
    <source>
        <dbReference type="SAM" id="MobiDB-lite"/>
    </source>
</evidence>
<dbReference type="OrthoDB" id="2376657at2"/>
<feature type="transmembrane region" description="Helical" evidence="2">
    <location>
        <begin position="221"/>
        <end position="242"/>
    </location>
</feature>
<evidence type="ECO:0000313" key="3">
    <source>
        <dbReference type="EMBL" id="TVZ01988.1"/>
    </source>
</evidence>
<feature type="transmembrane region" description="Helical" evidence="2">
    <location>
        <begin position="159"/>
        <end position="176"/>
    </location>
</feature>
<reference evidence="3 4" key="1">
    <citation type="submission" date="2018-11" db="EMBL/GenBank/DDBJ databases">
        <title>Trebonia kvetii gen.nov., sp.nov., a novel acidophilic actinobacterium, and proposal of the new actinobacterial family Treboniaceae fam. nov.</title>
        <authorList>
            <person name="Rapoport D."/>
            <person name="Sagova-Mareckova M."/>
            <person name="Sedlacek I."/>
            <person name="Provaznik J."/>
            <person name="Kralova S."/>
            <person name="Pavlinic D."/>
            <person name="Benes V."/>
            <person name="Kopecky J."/>
        </authorList>
    </citation>
    <scope>NUCLEOTIDE SEQUENCE [LARGE SCALE GENOMIC DNA]</scope>
    <source>
        <strain evidence="3 4">15Tr583</strain>
    </source>
</reference>
<dbReference type="AlphaFoldDB" id="A0A6P2BSY5"/>
<feature type="transmembrane region" description="Helical" evidence="2">
    <location>
        <begin position="124"/>
        <end position="147"/>
    </location>
</feature>
<keyword evidence="4" id="KW-1185">Reference proteome</keyword>
<gene>
    <name evidence="3" type="ORF">EAS64_31665</name>
</gene>
<dbReference type="RefSeq" id="WP_145858980.1">
    <property type="nucleotide sequence ID" value="NZ_RPFW01000006.1"/>
</dbReference>
<accession>A0A6P2BSY5</accession>
<protein>
    <submittedName>
        <fullName evidence="3">Uncharacterized protein</fullName>
    </submittedName>
</protein>
<evidence type="ECO:0000256" key="2">
    <source>
        <dbReference type="SAM" id="Phobius"/>
    </source>
</evidence>
<sequence>MSYPDQYGDRGNWPDSLGARQRPPQPPQRLRPPGPAQHAHRFGGTEGNERLTAMTGAVLLVLLAVEGFTILRLGRLLTLHVFLGMLLLGPVALKAGSVIYRFVRYYTGSAPYRRKGPPAPLLRLLGPVLILLTACVFGSGVMLVATGSRQGPWLLLHKASFIVWFCAMAVHVLAYVPRLPRLLAAEARGLAIPEGGAVGHAGGGRHARRAVEVLGGRGTRLALLIASLLAGLVIALLTVHLAGQWRPAGTPVGFHR</sequence>
<feature type="region of interest" description="Disordered" evidence="1">
    <location>
        <begin position="1"/>
        <end position="44"/>
    </location>
</feature>
<keyword evidence="2" id="KW-1133">Transmembrane helix</keyword>
<feature type="transmembrane region" description="Helical" evidence="2">
    <location>
        <begin position="51"/>
        <end position="71"/>
    </location>
</feature>